<name>A0ABZ2XQ03_9RHOB</name>
<reference evidence="2 3" key="1">
    <citation type="submission" date="2023-04" db="EMBL/GenBank/DDBJ databases">
        <title>Complete genome sequence of Alisedimentitalea scapharcae.</title>
        <authorList>
            <person name="Rong J.-C."/>
            <person name="Yi M.-L."/>
            <person name="Zhao Q."/>
        </authorList>
    </citation>
    <scope>NUCLEOTIDE SEQUENCE [LARGE SCALE GENOMIC DNA]</scope>
    <source>
        <strain evidence="2 3">KCTC 42119</strain>
    </source>
</reference>
<feature type="chain" id="PRO_5046291700" description="Polyketide cyclase/dehydrase/lipid transport protein" evidence="1">
    <location>
        <begin position="21"/>
        <end position="159"/>
    </location>
</feature>
<dbReference type="EMBL" id="CP123584">
    <property type="protein sequence ID" value="WZK87384.1"/>
    <property type="molecule type" value="Genomic_DNA"/>
</dbReference>
<dbReference type="RefSeq" id="WP_406644632.1">
    <property type="nucleotide sequence ID" value="NZ_CP123584.1"/>
</dbReference>
<protein>
    <recommendedName>
        <fullName evidence="4">Polyketide cyclase/dehydrase/lipid transport protein</fullName>
    </recommendedName>
</protein>
<keyword evidence="1" id="KW-0732">Signal</keyword>
<evidence type="ECO:0000256" key="1">
    <source>
        <dbReference type="SAM" id="SignalP"/>
    </source>
</evidence>
<evidence type="ECO:0008006" key="4">
    <source>
        <dbReference type="Google" id="ProtNLM"/>
    </source>
</evidence>
<accession>A0ABZ2XQ03</accession>
<evidence type="ECO:0000313" key="3">
    <source>
        <dbReference type="Proteomes" id="UP001623232"/>
    </source>
</evidence>
<organism evidence="2 3">
    <name type="scientific">Aliisedimentitalea scapharcae</name>
    <dbReference type="NCBI Taxonomy" id="1524259"/>
    <lineage>
        <taxon>Bacteria</taxon>
        <taxon>Pseudomonadati</taxon>
        <taxon>Pseudomonadota</taxon>
        <taxon>Alphaproteobacteria</taxon>
        <taxon>Rhodobacterales</taxon>
        <taxon>Roseobacteraceae</taxon>
        <taxon>Aliisedimentitalea</taxon>
    </lineage>
</organism>
<evidence type="ECO:0000313" key="2">
    <source>
        <dbReference type="EMBL" id="WZK87384.1"/>
    </source>
</evidence>
<keyword evidence="3" id="KW-1185">Reference proteome</keyword>
<feature type="signal peptide" evidence="1">
    <location>
        <begin position="1"/>
        <end position="20"/>
    </location>
</feature>
<sequence>MKRVTATAIGTLLAAGLAIAAPRDAPEDLVKRHYSATWESAANWQDWHPEATHSIAVQMGAGAPDWEFSYAVSEWESLPDWTADPKFMEAMQGYEETGRSEATLTVSAEGSTRVITAQTQVNYVWGTYQGVMTQTDRFDIVTHAGQSVIRSLSSTYDYR</sequence>
<gene>
    <name evidence="2" type="ORF">QEZ52_12215</name>
</gene>
<dbReference type="Proteomes" id="UP001623232">
    <property type="component" value="Chromosome"/>
</dbReference>
<proteinExistence type="predicted"/>